<accession>A0AB39NZ77</accession>
<reference evidence="1" key="1">
    <citation type="submission" date="2024-07" db="EMBL/GenBank/DDBJ databases">
        <authorList>
            <person name="Yu S.T."/>
        </authorList>
    </citation>
    <scope>NUCLEOTIDE SEQUENCE</scope>
    <source>
        <strain evidence="1">R21</strain>
    </source>
</reference>
<gene>
    <name evidence="1" type="ORF">AB5J56_01820</name>
</gene>
<sequence length="52" mass="5600">MPKPEFPMDKTVKPGRCAAGLIAFPVPSGKRPERLVYGPEGSDLSEWAVSKA</sequence>
<dbReference type="EMBL" id="CP163435">
    <property type="protein sequence ID" value="XDQ23521.1"/>
    <property type="molecule type" value="Genomic_DNA"/>
</dbReference>
<evidence type="ECO:0000313" key="1">
    <source>
        <dbReference type="EMBL" id="XDQ23521.1"/>
    </source>
</evidence>
<proteinExistence type="predicted"/>
<dbReference type="AlphaFoldDB" id="A0AB39NZ77"/>
<name>A0AB39NZ77_9ACTN</name>
<dbReference type="RefSeq" id="WP_369229317.1">
    <property type="nucleotide sequence ID" value="NZ_CP163435.1"/>
</dbReference>
<organism evidence="1">
    <name type="scientific">Streptomyces sp. R21</name>
    <dbReference type="NCBI Taxonomy" id="3238627"/>
    <lineage>
        <taxon>Bacteria</taxon>
        <taxon>Bacillati</taxon>
        <taxon>Actinomycetota</taxon>
        <taxon>Actinomycetes</taxon>
        <taxon>Kitasatosporales</taxon>
        <taxon>Streptomycetaceae</taxon>
        <taxon>Streptomyces</taxon>
    </lineage>
</organism>
<protein>
    <submittedName>
        <fullName evidence="1">Uncharacterized protein</fullName>
    </submittedName>
</protein>